<dbReference type="EMBL" id="AP025730">
    <property type="protein sequence ID" value="BDI05145.1"/>
    <property type="molecule type" value="Genomic_DNA"/>
</dbReference>
<organism evidence="2 3">
    <name type="scientific">Sphaerotilus microaerophilus</name>
    <dbReference type="NCBI Taxonomy" id="2914710"/>
    <lineage>
        <taxon>Bacteria</taxon>
        <taxon>Pseudomonadati</taxon>
        <taxon>Pseudomonadota</taxon>
        <taxon>Betaproteobacteria</taxon>
        <taxon>Burkholderiales</taxon>
        <taxon>Sphaerotilaceae</taxon>
        <taxon>Sphaerotilus</taxon>
    </lineage>
</organism>
<sequence length="179" mass="19114">MNPSHRRSQPPAPAGLPPRALVREHTEEAAGTLVGELHGLAARFDAAGFGDGAGTRGRTLALLAECKQQLKPVLGHMRELWQGSEVLIAHGQAIRGSIENLVVGLQFQDRVSQIVGVIEQGMGRLLGSVESGQALPPPPQWLARLQQGYTMRDQREQHRGGPGQPPQTGAASAARAVFF</sequence>
<protein>
    <submittedName>
        <fullName evidence="2">Uncharacterized protein</fullName>
    </submittedName>
</protein>
<evidence type="ECO:0000313" key="2">
    <source>
        <dbReference type="EMBL" id="BDI05145.1"/>
    </source>
</evidence>
<reference evidence="2" key="1">
    <citation type="submission" date="2022-04" db="EMBL/GenBank/DDBJ databases">
        <title>Whole genome sequence of Sphaerotilus sp. FB-5.</title>
        <authorList>
            <person name="Takeda M."/>
            <person name="Narihara S."/>
            <person name="Akimoto M."/>
            <person name="Akimoto R."/>
            <person name="Nishiyashiki S."/>
            <person name="Murakami T."/>
        </authorList>
    </citation>
    <scope>NUCLEOTIDE SEQUENCE</scope>
    <source>
        <strain evidence="2">FB-5</strain>
    </source>
</reference>
<accession>A0ABM7YL29</accession>
<gene>
    <name evidence="2" type="ORF">CATMQ487_21150</name>
</gene>
<feature type="region of interest" description="Disordered" evidence="1">
    <location>
        <begin position="151"/>
        <end position="172"/>
    </location>
</feature>
<proteinExistence type="predicted"/>
<dbReference type="RefSeq" id="WP_251973206.1">
    <property type="nucleotide sequence ID" value="NZ_AP025730.1"/>
</dbReference>
<dbReference type="Proteomes" id="UP001057498">
    <property type="component" value="Chromosome"/>
</dbReference>
<name>A0ABM7YL29_9BURK</name>
<evidence type="ECO:0000256" key="1">
    <source>
        <dbReference type="SAM" id="MobiDB-lite"/>
    </source>
</evidence>
<evidence type="ECO:0000313" key="3">
    <source>
        <dbReference type="Proteomes" id="UP001057498"/>
    </source>
</evidence>
<keyword evidence="3" id="KW-1185">Reference proteome</keyword>